<feature type="region of interest" description="Disordered" evidence="5">
    <location>
        <begin position="1"/>
        <end position="86"/>
    </location>
</feature>
<keyword evidence="8" id="KW-1185">Reference proteome</keyword>
<dbReference type="InParanoid" id="A0A0C3FIY8"/>
<feature type="compositionally biased region" description="Acidic residues" evidence="5">
    <location>
        <begin position="473"/>
        <end position="484"/>
    </location>
</feature>
<dbReference type="SUPFAM" id="SSF56112">
    <property type="entry name" value="Protein kinase-like (PK-like)"/>
    <property type="match status" value="1"/>
</dbReference>
<feature type="compositionally biased region" description="Polar residues" evidence="5">
    <location>
        <begin position="408"/>
        <end position="418"/>
    </location>
</feature>
<dbReference type="Pfam" id="PF07714">
    <property type="entry name" value="PK_Tyr_Ser-Thr"/>
    <property type="match status" value="1"/>
</dbReference>
<gene>
    <name evidence="7" type="ORF">PILCRDRAFT_823291</name>
</gene>
<evidence type="ECO:0000313" key="7">
    <source>
        <dbReference type="EMBL" id="KIM79734.1"/>
    </source>
</evidence>
<dbReference type="GO" id="GO:0004674">
    <property type="term" value="F:protein serine/threonine kinase activity"/>
    <property type="evidence" value="ECO:0007669"/>
    <property type="project" value="TreeGrafter"/>
</dbReference>
<protein>
    <recommendedName>
        <fullName evidence="6">Protein kinase domain-containing protein</fullName>
    </recommendedName>
</protein>
<dbReference type="InterPro" id="IPR001245">
    <property type="entry name" value="Ser-Thr/Tyr_kinase_cat_dom"/>
</dbReference>
<dbReference type="PANTHER" id="PTHR44329:SF288">
    <property type="entry name" value="MITOGEN-ACTIVATED PROTEIN KINASE KINASE KINASE 20"/>
    <property type="match status" value="1"/>
</dbReference>
<reference evidence="7 8" key="1">
    <citation type="submission" date="2014-04" db="EMBL/GenBank/DDBJ databases">
        <authorList>
            <consortium name="DOE Joint Genome Institute"/>
            <person name="Kuo A."/>
            <person name="Tarkka M."/>
            <person name="Buscot F."/>
            <person name="Kohler A."/>
            <person name="Nagy L.G."/>
            <person name="Floudas D."/>
            <person name="Copeland A."/>
            <person name="Barry K.W."/>
            <person name="Cichocki N."/>
            <person name="Veneault-Fourrey C."/>
            <person name="LaButti K."/>
            <person name="Lindquist E.A."/>
            <person name="Lipzen A."/>
            <person name="Lundell T."/>
            <person name="Morin E."/>
            <person name="Murat C."/>
            <person name="Sun H."/>
            <person name="Tunlid A."/>
            <person name="Henrissat B."/>
            <person name="Grigoriev I.V."/>
            <person name="Hibbett D.S."/>
            <person name="Martin F."/>
            <person name="Nordberg H.P."/>
            <person name="Cantor M.N."/>
            <person name="Hua S.X."/>
        </authorList>
    </citation>
    <scope>NUCLEOTIDE SEQUENCE [LARGE SCALE GENOMIC DNA]</scope>
    <source>
        <strain evidence="7 8">F 1598</strain>
    </source>
</reference>
<organism evidence="7 8">
    <name type="scientific">Piloderma croceum (strain F 1598)</name>
    <dbReference type="NCBI Taxonomy" id="765440"/>
    <lineage>
        <taxon>Eukaryota</taxon>
        <taxon>Fungi</taxon>
        <taxon>Dikarya</taxon>
        <taxon>Basidiomycota</taxon>
        <taxon>Agaricomycotina</taxon>
        <taxon>Agaricomycetes</taxon>
        <taxon>Agaricomycetidae</taxon>
        <taxon>Atheliales</taxon>
        <taxon>Atheliaceae</taxon>
        <taxon>Piloderma</taxon>
    </lineage>
</organism>
<reference evidence="8" key="2">
    <citation type="submission" date="2015-01" db="EMBL/GenBank/DDBJ databases">
        <title>Evolutionary Origins and Diversification of the Mycorrhizal Mutualists.</title>
        <authorList>
            <consortium name="DOE Joint Genome Institute"/>
            <consortium name="Mycorrhizal Genomics Consortium"/>
            <person name="Kohler A."/>
            <person name="Kuo A."/>
            <person name="Nagy L.G."/>
            <person name="Floudas D."/>
            <person name="Copeland A."/>
            <person name="Barry K.W."/>
            <person name="Cichocki N."/>
            <person name="Veneault-Fourrey C."/>
            <person name="LaButti K."/>
            <person name="Lindquist E.A."/>
            <person name="Lipzen A."/>
            <person name="Lundell T."/>
            <person name="Morin E."/>
            <person name="Murat C."/>
            <person name="Riley R."/>
            <person name="Ohm R."/>
            <person name="Sun H."/>
            <person name="Tunlid A."/>
            <person name="Henrissat B."/>
            <person name="Grigoriev I.V."/>
            <person name="Hibbett D.S."/>
            <person name="Martin F."/>
        </authorList>
    </citation>
    <scope>NUCLEOTIDE SEQUENCE [LARGE SCALE GENOMIC DNA]</scope>
    <source>
        <strain evidence="8">F 1598</strain>
    </source>
</reference>
<name>A0A0C3FIY8_PILCF</name>
<dbReference type="HOGENOM" id="CLU_008519_0_0_1"/>
<feature type="compositionally biased region" description="Acidic residues" evidence="5">
    <location>
        <begin position="572"/>
        <end position="604"/>
    </location>
</feature>
<dbReference type="CDD" id="cd13999">
    <property type="entry name" value="STKc_MAP3K-like"/>
    <property type="match status" value="1"/>
</dbReference>
<feature type="domain" description="Protein kinase" evidence="6">
    <location>
        <begin position="888"/>
        <end position="1151"/>
    </location>
</feature>
<evidence type="ECO:0000256" key="1">
    <source>
        <dbReference type="ARBA" id="ARBA00022679"/>
    </source>
</evidence>
<feature type="compositionally biased region" description="Acidic residues" evidence="5">
    <location>
        <begin position="65"/>
        <end position="81"/>
    </location>
</feature>
<feature type="compositionally biased region" description="Basic residues" evidence="5">
    <location>
        <begin position="555"/>
        <end position="565"/>
    </location>
</feature>
<feature type="compositionally biased region" description="Basic and acidic residues" evidence="5">
    <location>
        <begin position="120"/>
        <end position="129"/>
    </location>
</feature>
<keyword evidence="4" id="KW-0067">ATP-binding</keyword>
<dbReference type="AlphaFoldDB" id="A0A0C3FIY8"/>
<feature type="region of interest" description="Disordered" evidence="5">
    <location>
        <begin position="793"/>
        <end position="867"/>
    </location>
</feature>
<feature type="compositionally biased region" description="Basic residues" evidence="5">
    <location>
        <begin position="617"/>
        <end position="631"/>
    </location>
</feature>
<evidence type="ECO:0000259" key="6">
    <source>
        <dbReference type="PROSITE" id="PS50011"/>
    </source>
</evidence>
<dbReference type="InterPro" id="IPR051681">
    <property type="entry name" value="Ser/Thr_Kinases-Pseudokinases"/>
</dbReference>
<feature type="region of interest" description="Disordered" evidence="5">
    <location>
        <begin position="272"/>
        <end position="746"/>
    </location>
</feature>
<dbReference type="InterPro" id="IPR011009">
    <property type="entry name" value="Kinase-like_dom_sf"/>
</dbReference>
<accession>A0A0C3FIY8</accession>
<evidence type="ECO:0000256" key="3">
    <source>
        <dbReference type="ARBA" id="ARBA00022777"/>
    </source>
</evidence>
<proteinExistence type="predicted"/>
<feature type="region of interest" description="Disordered" evidence="5">
    <location>
        <begin position="153"/>
        <end position="218"/>
    </location>
</feature>
<dbReference type="PROSITE" id="PS50011">
    <property type="entry name" value="PROTEIN_KINASE_DOM"/>
    <property type="match status" value="1"/>
</dbReference>
<dbReference type="GO" id="GO:0005524">
    <property type="term" value="F:ATP binding"/>
    <property type="evidence" value="ECO:0007669"/>
    <property type="project" value="UniProtKB-KW"/>
</dbReference>
<feature type="region of interest" description="Disordered" evidence="5">
    <location>
        <begin position="109"/>
        <end position="129"/>
    </location>
</feature>
<feature type="compositionally biased region" description="Polar residues" evidence="5">
    <location>
        <begin position="795"/>
        <end position="805"/>
    </location>
</feature>
<evidence type="ECO:0000256" key="4">
    <source>
        <dbReference type="ARBA" id="ARBA00022840"/>
    </source>
</evidence>
<keyword evidence="1" id="KW-0808">Transferase</keyword>
<keyword evidence="2" id="KW-0547">Nucleotide-binding</keyword>
<dbReference type="OrthoDB" id="4062651at2759"/>
<dbReference type="InterPro" id="IPR000719">
    <property type="entry name" value="Prot_kinase_dom"/>
</dbReference>
<feature type="compositionally biased region" description="Acidic residues" evidence="5">
    <location>
        <begin position="640"/>
        <end position="678"/>
    </location>
</feature>
<keyword evidence="3" id="KW-0418">Kinase</keyword>
<dbReference type="Gene3D" id="1.10.510.10">
    <property type="entry name" value="Transferase(Phosphotransferase) domain 1"/>
    <property type="match status" value="1"/>
</dbReference>
<feature type="compositionally biased region" description="Acidic residues" evidence="5">
    <location>
        <begin position="205"/>
        <end position="216"/>
    </location>
</feature>
<dbReference type="EMBL" id="KN833008">
    <property type="protein sequence ID" value="KIM79734.1"/>
    <property type="molecule type" value="Genomic_DNA"/>
</dbReference>
<dbReference type="STRING" id="765440.A0A0C3FIY8"/>
<evidence type="ECO:0000256" key="5">
    <source>
        <dbReference type="SAM" id="MobiDB-lite"/>
    </source>
</evidence>
<feature type="compositionally biased region" description="Low complexity" evidence="5">
    <location>
        <begin position="173"/>
        <end position="184"/>
    </location>
</feature>
<feature type="compositionally biased region" description="Acidic residues" evidence="5">
    <location>
        <begin position="696"/>
        <end position="746"/>
    </location>
</feature>
<feature type="compositionally biased region" description="Low complexity" evidence="5">
    <location>
        <begin position="370"/>
        <end position="379"/>
    </location>
</feature>
<evidence type="ECO:0000256" key="2">
    <source>
        <dbReference type="ARBA" id="ARBA00022741"/>
    </source>
</evidence>
<sequence>MAHRRSPPTRSHNPLPISPSPTAASLARRRKYTLRQTPGSRRRALGLLHPTRSKSAHARRVAESQSEDSSDDDHDEADEPEKDGRLRPVLAALHQNLRKLPSRLLLAATSSATRHHHQKRDTTAARDRDISMRDVDESVQVGTKRKRVVGSNENVGGYATRGAGQRPKRIKATTTRRQQQQMQQWESSGDEEMEVDTPTTRTASDESDADEDAVDSSDDHLLKTAPARQLLRLRKDELVYLYTTAGLTPPSSFESLTKPEIVDAIIAAREDNDGLDDSVELPPSSPRAGSECSSEGEVDDDDGHVAGGEETDASMGGVKRVKMGASPLKRRATVNELGRGGGAARPMKGRSVSMGQLGESSKGGRRRTSARSSPTTSMSHHIAHHASDHNAHLPSPPATRTRSRKISNDTSSTSTNGRSKLAVKGGSKGKAKQVEFSDDIEVQIASPSPIQSDEDEAGVDQLDRHHRGRQDAGDDQDSELTDLTDLDKEFQGTPKARPSKNRSGTGAVVNGITMPSPRRLRSRSKDVTRVTVGDTGAHADTGAETGEAEKDRRVTPMRRAKGKIKSLREDSESVEEGDEEEGVADDEEDEAGEEGTGEDEEVDELASSPSPTPPPTRGRRTPVKRRLRPRRVQTYTPPSDGDDEEEVEVEEEGTAVDEDEEVASVAGSEEEVYEDAEEGPVSTTPRKLRSGRIVGEEDVDIDVDESVGEEDEDEEAEEEEFVDADVESIDVDDTEEDTDEPMEDDIDLTIATTKTLVRLRRDDLVRLCETRDLDPVGTKPQLASALLEWRDRHQTGFSSPSSTGTIRPPSTIKRRRKSSSGGTKPHQAHANPPTPILLRSHHFHADEPRTPPLSGGNGSGGSKDQEPELELDLESLGLEDREIPPEKLTKLEKIGSGGFKDVFIGKLKGRKVAISEFRGQLSAMDIKELKLLGGFDHPNIVRFLGVSIPENTRETPVMMISELCANGDLFDYVRNVHPPSLHKVLNMMLDIARGLEYLHLRKPSVIHRDCKSSNILITSRGTAKIADFGLAKVKQSTRSMVRSLVGTVNWQAPELWHAHPKYNHKVDVFSCAMVYWETLQWHMTNKKFPWEGMNEHAIYDIVGAKRQRPSLSGLRKAWCPEIVDLIERMWAQEHQDRPTMSEVVEELEQMVQR</sequence>
<dbReference type="PANTHER" id="PTHR44329">
    <property type="entry name" value="SERINE/THREONINE-PROTEIN KINASE TNNI3K-RELATED"/>
    <property type="match status" value="1"/>
</dbReference>
<dbReference type="Proteomes" id="UP000054166">
    <property type="component" value="Unassembled WGS sequence"/>
</dbReference>
<evidence type="ECO:0000313" key="8">
    <source>
        <dbReference type="Proteomes" id="UP000054166"/>
    </source>
</evidence>